<evidence type="ECO:0008006" key="4">
    <source>
        <dbReference type="Google" id="ProtNLM"/>
    </source>
</evidence>
<name>A0ABT2A8E9_9BURK</name>
<sequence>MFKRVLAACAAICTSVALPAVAQDFWQFSYTGFRIQDTGRFEPGISFDGAFRGSDADHDGRLELGELDTFWWNGYSYFENPYSRCNGAYCSLKDFRYELGSGQLYFDAEWSYSDEAAYSSTKTLAGLSHTFHGETGFRPPFNISTTVYLWTDQTRFAISPPPVDEPPMLALLPAGLLFGAALFRMRARSPLKAPR</sequence>
<feature type="chain" id="PRO_5045091920" description="PEP-CTERM protein-sorting domain-containing protein" evidence="1">
    <location>
        <begin position="23"/>
        <end position="195"/>
    </location>
</feature>
<dbReference type="Proteomes" id="UP001205560">
    <property type="component" value="Unassembled WGS sequence"/>
</dbReference>
<evidence type="ECO:0000256" key="1">
    <source>
        <dbReference type="SAM" id="SignalP"/>
    </source>
</evidence>
<organism evidence="2 3">
    <name type="scientific">Massilia norwichensis</name>
    <dbReference type="NCBI Taxonomy" id="1442366"/>
    <lineage>
        <taxon>Bacteria</taxon>
        <taxon>Pseudomonadati</taxon>
        <taxon>Pseudomonadota</taxon>
        <taxon>Betaproteobacteria</taxon>
        <taxon>Burkholderiales</taxon>
        <taxon>Oxalobacteraceae</taxon>
        <taxon>Telluria group</taxon>
        <taxon>Massilia</taxon>
    </lineage>
</organism>
<proteinExistence type="predicted"/>
<protein>
    <recommendedName>
        <fullName evidence="4">PEP-CTERM protein-sorting domain-containing protein</fullName>
    </recommendedName>
</protein>
<dbReference type="RefSeq" id="WP_258846263.1">
    <property type="nucleotide sequence ID" value="NZ_JANUGX010000017.1"/>
</dbReference>
<keyword evidence="3" id="KW-1185">Reference proteome</keyword>
<feature type="signal peptide" evidence="1">
    <location>
        <begin position="1"/>
        <end position="22"/>
    </location>
</feature>
<evidence type="ECO:0000313" key="2">
    <source>
        <dbReference type="EMBL" id="MCS0590483.1"/>
    </source>
</evidence>
<accession>A0ABT2A8E9</accession>
<keyword evidence="1" id="KW-0732">Signal</keyword>
<gene>
    <name evidence="2" type="ORF">NX782_14915</name>
</gene>
<reference evidence="2 3" key="1">
    <citation type="submission" date="2022-08" db="EMBL/GenBank/DDBJ databases">
        <title>Reclassification of Massilia species as members of the genera Telluria, Duganella, Pseudoduganella, Mokoshia gen. nov. and Zemynaea gen. nov. using orthogonal and non-orthogonal genome-based approaches.</title>
        <authorList>
            <person name="Bowman J.P."/>
        </authorList>
    </citation>
    <scope>NUCLEOTIDE SEQUENCE [LARGE SCALE GENOMIC DNA]</scope>
    <source>
        <strain evidence="2 3">LMG 28164</strain>
    </source>
</reference>
<dbReference type="EMBL" id="JANUGX010000017">
    <property type="protein sequence ID" value="MCS0590483.1"/>
    <property type="molecule type" value="Genomic_DNA"/>
</dbReference>
<comment type="caution">
    <text evidence="2">The sequence shown here is derived from an EMBL/GenBank/DDBJ whole genome shotgun (WGS) entry which is preliminary data.</text>
</comment>
<evidence type="ECO:0000313" key="3">
    <source>
        <dbReference type="Proteomes" id="UP001205560"/>
    </source>
</evidence>